<comment type="caution">
    <text evidence="1">The sequence shown here is derived from an EMBL/GenBank/DDBJ whole genome shotgun (WGS) entry which is preliminary data.</text>
</comment>
<dbReference type="OrthoDB" id="2389779at2"/>
<dbReference type="HOGENOM" id="CLU_146759_0_0_9"/>
<dbReference type="RefSeq" id="WP_006702901.1">
    <property type="nucleotide sequence ID" value="NZ_KI391971.1"/>
</dbReference>
<dbReference type="InterPro" id="IPR010434">
    <property type="entry name" value="DUF1033"/>
</dbReference>
<organism evidence="1 2">
    <name type="scientific">Granulicatella elegans ATCC 700633</name>
    <dbReference type="NCBI Taxonomy" id="626369"/>
    <lineage>
        <taxon>Bacteria</taxon>
        <taxon>Bacillati</taxon>
        <taxon>Bacillota</taxon>
        <taxon>Bacilli</taxon>
        <taxon>Lactobacillales</taxon>
        <taxon>Carnobacteriaceae</taxon>
        <taxon>Granulicatella</taxon>
    </lineage>
</organism>
<keyword evidence="2" id="KW-1185">Reference proteome</keyword>
<reference evidence="1" key="2">
    <citation type="submission" date="2011-10" db="EMBL/GenBank/DDBJ databases">
        <title>The Genome Sequence of Granulicatella elegans ATCC 700633.</title>
        <authorList>
            <consortium name="The Broad Institute Genome Sequencing Platform"/>
            <consortium name="The Broad Institute Genome Sequencing Center for Infectious Disease"/>
            <person name="Earl A."/>
            <person name="Ward D."/>
            <person name="Feldgarden M."/>
            <person name="Gevers D."/>
            <person name="Sibley C.D."/>
            <person name="Field T.R."/>
            <person name="Grinwis M."/>
            <person name="Eshaghurshan C.S."/>
            <person name="Surette M.G."/>
            <person name="Young S.K."/>
            <person name="Zeng Q."/>
            <person name="Gargeya S."/>
            <person name="Fitzgerald M."/>
            <person name="Haas B."/>
            <person name="Abouelleil A."/>
            <person name="Alvarado L."/>
            <person name="Arachchi H.M."/>
            <person name="Berlin A."/>
            <person name="Brown A."/>
            <person name="Chapman S.B."/>
            <person name="Chen Z."/>
            <person name="Dunbar C."/>
            <person name="Freedman E."/>
            <person name="Gearin G."/>
            <person name="Goldberg J."/>
            <person name="Griggs A."/>
            <person name="Gujja S."/>
            <person name="Heiman D."/>
            <person name="Howarth C."/>
            <person name="Larson L."/>
            <person name="Lui A."/>
            <person name="MacDonald P.J.P."/>
            <person name="Montmayeur A."/>
            <person name="Murphy C."/>
            <person name="Neiman D."/>
            <person name="Pearson M."/>
            <person name="Priest M."/>
            <person name="Roberts A."/>
            <person name="Saif S."/>
            <person name="Shea T."/>
            <person name="Shenoy N."/>
            <person name="Sisk P."/>
            <person name="Stolte C."/>
            <person name="Sykes S."/>
            <person name="Wortman J."/>
            <person name="Nusbaum C."/>
            <person name="Birren B."/>
        </authorList>
    </citation>
    <scope>NUCLEOTIDE SEQUENCE [LARGE SCALE GENOMIC DNA]</scope>
    <source>
        <strain evidence="1">ATCC 700633</strain>
    </source>
</reference>
<evidence type="ECO:0000313" key="2">
    <source>
        <dbReference type="Proteomes" id="UP000002939"/>
    </source>
</evidence>
<dbReference type="STRING" id="626369.HMPREF0446_00627"/>
<evidence type="ECO:0008006" key="3">
    <source>
        <dbReference type="Google" id="ProtNLM"/>
    </source>
</evidence>
<proteinExistence type="predicted"/>
<sequence>MYCVIQTKGVDEPWWMMDDWKEMIVLEEFCSTLEEAKELYKQLVETYTAKYQMKREKHFSCAFWDENECEYCESCEDCLQIYYGVLILTPEGKLYSEGE</sequence>
<dbReference type="EMBL" id="ACRF02000013">
    <property type="protein sequence ID" value="EEW93745.1"/>
    <property type="molecule type" value="Genomic_DNA"/>
</dbReference>
<dbReference type="Proteomes" id="UP000002939">
    <property type="component" value="Unassembled WGS sequence"/>
</dbReference>
<dbReference type="AlphaFoldDB" id="D0BKZ2"/>
<dbReference type="Pfam" id="PF06279">
    <property type="entry name" value="DUF1033"/>
    <property type="match status" value="1"/>
</dbReference>
<accession>D0BKZ2</accession>
<dbReference type="eggNOG" id="COG4699">
    <property type="taxonomic scope" value="Bacteria"/>
</dbReference>
<gene>
    <name evidence="1" type="ORF">HMPREF0446_00627</name>
</gene>
<reference evidence="1" key="1">
    <citation type="submission" date="2009-09" db="EMBL/GenBank/DDBJ databases">
        <authorList>
            <consortium name="The Broad Institute Genome Sequencing Platform"/>
            <person name="Ward D."/>
            <person name="Feldgarden M."/>
            <person name="Earl A."/>
            <person name="Young S.K."/>
            <person name="Zeng Q."/>
            <person name="Koehrsen M."/>
            <person name="Alvarado L."/>
            <person name="Berlin A."/>
            <person name="Bochicchio J."/>
            <person name="Borenstein D."/>
            <person name="Chapman S.B."/>
            <person name="Chen Z."/>
            <person name="Engels R."/>
            <person name="Freedman E."/>
            <person name="Gellesch M."/>
            <person name="Goldberg J."/>
            <person name="Griggs A."/>
            <person name="Gujja S."/>
            <person name="Heilman E."/>
            <person name="Heiman D."/>
            <person name="Hepburn T."/>
            <person name="Howarth C."/>
            <person name="Jen D."/>
            <person name="Larson L."/>
            <person name="Lewis B."/>
            <person name="Mehta T."/>
            <person name="Park D."/>
            <person name="Pearson M."/>
            <person name="Roberts A."/>
            <person name="Saif S."/>
            <person name="Shea T."/>
            <person name="Shenoy N."/>
            <person name="Sisk P."/>
            <person name="Stolte C."/>
            <person name="Sykes S."/>
            <person name="Thomson T."/>
            <person name="Walk T."/>
            <person name="White J."/>
            <person name="Yandava C."/>
            <person name="Sibley C.D."/>
            <person name="Field T.R."/>
            <person name="Grinwis M."/>
            <person name="Eshaghurshan C.S."/>
            <person name="Surette M.G."/>
            <person name="Haas B."/>
            <person name="Nusbaum C."/>
            <person name="Birren B."/>
        </authorList>
    </citation>
    <scope>NUCLEOTIDE SEQUENCE [LARGE SCALE GENOMIC DNA]</scope>
    <source>
        <strain evidence="1">ATCC 700633</strain>
    </source>
</reference>
<protein>
    <recommendedName>
        <fullName evidence="3">DUF1033 family protein</fullName>
    </recommendedName>
</protein>
<evidence type="ECO:0000313" key="1">
    <source>
        <dbReference type="EMBL" id="EEW93745.1"/>
    </source>
</evidence>
<name>D0BKZ2_9LACT</name>